<evidence type="ECO:0000256" key="2">
    <source>
        <dbReference type="ARBA" id="ARBA00022475"/>
    </source>
</evidence>
<evidence type="ECO:0000256" key="1">
    <source>
        <dbReference type="ARBA" id="ARBA00004651"/>
    </source>
</evidence>
<organism evidence="7">
    <name type="scientific">Streptomyces sp. R39</name>
    <dbReference type="NCBI Taxonomy" id="3238631"/>
    <lineage>
        <taxon>Bacteria</taxon>
        <taxon>Bacillati</taxon>
        <taxon>Actinomycetota</taxon>
        <taxon>Actinomycetes</taxon>
        <taxon>Kitasatosporales</taxon>
        <taxon>Streptomycetaceae</taxon>
        <taxon>Streptomyces</taxon>
    </lineage>
</organism>
<evidence type="ECO:0000256" key="4">
    <source>
        <dbReference type="ARBA" id="ARBA00022989"/>
    </source>
</evidence>
<proteinExistence type="predicted"/>
<reference evidence="7" key="1">
    <citation type="submission" date="2024-07" db="EMBL/GenBank/DDBJ databases">
        <authorList>
            <person name="Yu S.T."/>
        </authorList>
    </citation>
    <scope>NUCLEOTIDE SEQUENCE</scope>
    <source>
        <strain evidence="7">R39</strain>
    </source>
</reference>
<evidence type="ECO:0000313" key="7">
    <source>
        <dbReference type="EMBL" id="XDQ47704.1"/>
    </source>
</evidence>
<keyword evidence="5 6" id="KW-0472">Membrane</keyword>
<dbReference type="InterPro" id="IPR017039">
    <property type="entry name" value="Virul_fac_BrkB"/>
</dbReference>
<keyword evidence="3 6" id="KW-0812">Transmembrane</keyword>
<dbReference type="Pfam" id="PF03631">
    <property type="entry name" value="Virul_fac_BrkB"/>
    <property type="match status" value="1"/>
</dbReference>
<feature type="transmembrane region" description="Helical" evidence="6">
    <location>
        <begin position="122"/>
        <end position="142"/>
    </location>
</feature>
<dbReference type="RefSeq" id="WP_369226593.1">
    <property type="nucleotide sequence ID" value="NZ_CP163441.1"/>
</dbReference>
<feature type="transmembrane region" description="Helical" evidence="6">
    <location>
        <begin position="63"/>
        <end position="82"/>
    </location>
</feature>
<name>A0AB39R3W5_9ACTN</name>
<evidence type="ECO:0000256" key="6">
    <source>
        <dbReference type="SAM" id="Phobius"/>
    </source>
</evidence>
<accession>A0AB39R3W5</accession>
<sequence>MPTSGRVPRTGSRPLPSGWRRRTARLAARAKAVHRRAEGRFPVVTHLAERMVSVSIFDTATRLAAQSFLAAVPLLFVFAAYAPPAIRHQLVRSLRSAFGLTGPAEAQLQQLMEPQGESLRQTTGVIGGLMVLISATAVSRAVQRMCRRAWEIPRGGIRPVPWRWVAWLALWIVALVLQGALHAGFGPGAWLGVPVTFGVQVGLWWWTQHLLLDGDIGWKPLLPGAVITAIAFTALTVTAKLYMPGALNRALAGYGPLGSVFVLLSWLIVVCLAATVSISCGAVLAQEPFLAGPLGSPPPRRDLERDTGTS</sequence>
<protein>
    <submittedName>
        <fullName evidence="7">YihY/virulence factor BrkB family protein</fullName>
    </submittedName>
</protein>
<evidence type="ECO:0000256" key="3">
    <source>
        <dbReference type="ARBA" id="ARBA00022692"/>
    </source>
</evidence>
<dbReference type="GO" id="GO:0005886">
    <property type="term" value="C:plasma membrane"/>
    <property type="evidence" value="ECO:0007669"/>
    <property type="project" value="UniProtKB-SubCell"/>
</dbReference>
<feature type="transmembrane region" description="Helical" evidence="6">
    <location>
        <begin position="162"/>
        <end position="181"/>
    </location>
</feature>
<feature type="transmembrane region" description="Helical" evidence="6">
    <location>
        <begin position="263"/>
        <end position="285"/>
    </location>
</feature>
<dbReference type="AlphaFoldDB" id="A0AB39R3W5"/>
<evidence type="ECO:0000256" key="5">
    <source>
        <dbReference type="ARBA" id="ARBA00023136"/>
    </source>
</evidence>
<dbReference type="EMBL" id="CP163441">
    <property type="protein sequence ID" value="XDQ47704.1"/>
    <property type="molecule type" value="Genomic_DNA"/>
</dbReference>
<gene>
    <name evidence="7" type="ORF">AB5J52_38505</name>
</gene>
<keyword evidence="4 6" id="KW-1133">Transmembrane helix</keyword>
<feature type="transmembrane region" description="Helical" evidence="6">
    <location>
        <begin position="218"/>
        <end position="243"/>
    </location>
</feature>
<comment type="subcellular location">
    <subcellularLocation>
        <location evidence="1">Cell membrane</location>
        <topology evidence="1">Multi-pass membrane protein</topology>
    </subcellularLocation>
</comment>
<keyword evidence="2" id="KW-1003">Cell membrane</keyword>